<evidence type="ECO:0000259" key="1">
    <source>
        <dbReference type="Pfam" id="PF17989"/>
    </source>
</evidence>
<dbReference type="CDD" id="cd24026">
    <property type="entry name" value="ASKHA_NBD_ParM_Alp12-like"/>
    <property type="match status" value="1"/>
</dbReference>
<dbReference type="RefSeq" id="WP_095260991.1">
    <property type="nucleotide sequence ID" value="NZ_NPBV01000016.1"/>
</dbReference>
<accession>A0A268AAZ9</accession>
<name>A0A268AAZ9_9BACI</name>
<dbReference type="SUPFAM" id="SSF53067">
    <property type="entry name" value="Actin-like ATPase domain"/>
    <property type="match status" value="2"/>
</dbReference>
<reference evidence="2 3" key="1">
    <citation type="submission" date="2017-07" db="EMBL/GenBank/DDBJ databases">
        <title>Isolation and whole genome analysis of endospore-forming bacteria from heroin.</title>
        <authorList>
            <person name="Kalinowski J."/>
            <person name="Ahrens B."/>
            <person name="Al-Dilaimi A."/>
            <person name="Winkler A."/>
            <person name="Wibberg D."/>
            <person name="Schleenbecker U."/>
            <person name="Ruckert C."/>
            <person name="Wolfel R."/>
            <person name="Grass G."/>
        </authorList>
    </citation>
    <scope>NUCLEOTIDE SEQUENCE [LARGE SCALE GENOMIC DNA]</scope>
    <source>
        <strain evidence="2 3">7528</strain>
    </source>
</reference>
<evidence type="ECO:0000313" key="2">
    <source>
        <dbReference type="EMBL" id="PAD21307.1"/>
    </source>
</evidence>
<evidence type="ECO:0000313" key="3">
    <source>
        <dbReference type="Proteomes" id="UP000216013"/>
    </source>
</evidence>
<dbReference type="InterPro" id="IPR043129">
    <property type="entry name" value="ATPase_NBD"/>
</dbReference>
<comment type="caution">
    <text evidence="2">The sequence shown here is derived from an EMBL/GenBank/DDBJ whole genome shotgun (WGS) entry which is preliminary data.</text>
</comment>
<dbReference type="Proteomes" id="UP000216013">
    <property type="component" value="Unassembled WGS sequence"/>
</dbReference>
<dbReference type="InterPro" id="IPR040607">
    <property type="entry name" value="ALP_N"/>
</dbReference>
<organism evidence="2 3">
    <name type="scientific">Terribacillus saccharophilus</name>
    <dbReference type="NCBI Taxonomy" id="361277"/>
    <lineage>
        <taxon>Bacteria</taxon>
        <taxon>Bacillati</taxon>
        <taxon>Bacillota</taxon>
        <taxon>Bacilli</taxon>
        <taxon>Bacillales</taxon>
        <taxon>Bacillaceae</taxon>
        <taxon>Terribacillus</taxon>
    </lineage>
</organism>
<proteinExistence type="predicted"/>
<dbReference type="AlphaFoldDB" id="A0A268AAZ9"/>
<dbReference type="Pfam" id="PF17989">
    <property type="entry name" value="ALP_N"/>
    <property type="match status" value="1"/>
</dbReference>
<protein>
    <recommendedName>
        <fullName evidence="1">Actin-like protein N-terminal domain-containing protein</fullName>
    </recommendedName>
</protein>
<gene>
    <name evidence="2" type="ORF">CHH64_09395</name>
</gene>
<feature type="domain" description="Actin-like protein N-terminal" evidence="1">
    <location>
        <begin position="8"/>
        <end position="161"/>
    </location>
</feature>
<dbReference type="EMBL" id="NPBV01000016">
    <property type="protein sequence ID" value="PAD21307.1"/>
    <property type="molecule type" value="Genomic_DNA"/>
</dbReference>
<sequence length="325" mass="36693">MKDQILIAIDSGKSNTKAIASYKGNKYSIKFRTKMLQVEKNRFGAEIQPGSYLVDFNDRAILLGDMVDEANSDYSLSKTSLIHQISIYTAISQLLKKANTPSDVVIRLALNLPITSFKDQLQKEKFKQLMENNNQTVYLLVNGQAYSFFVEDVTLAFEGMGEVYAKPEKYKHNNSIIIDIGSLNCTYCQFIGLQPQIDSMIVSDYGINRIKGVLRNIINERYGVSVSSRDAELALRSGYFSNGGHIFEDSKVIIEELKLEHLKLIINNALSRGITFNMSDTIFVGGGSLTLRRYIKQEFPHAIIPDNPVYSNCYSFLKILEIKYA</sequence>
<dbReference type="Gene3D" id="3.30.420.40">
    <property type="match status" value="2"/>
</dbReference>